<keyword evidence="3" id="KW-1185">Reference proteome</keyword>
<feature type="compositionally biased region" description="Low complexity" evidence="1">
    <location>
        <begin position="123"/>
        <end position="142"/>
    </location>
</feature>
<gene>
    <name evidence="2" type="ORF">VNI00_017180</name>
</gene>
<dbReference type="AlphaFoldDB" id="A0AAW0B7L9"/>
<name>A0AAW0B7L9_9AGAR</name>
<accession>A0AAW0B7L9</accession>
<reference evidence="2 3" key="1">
    <citation type="submission" date="2024-01" db="EMBL/GenBank/DDBJ databases">
        <title>A draft genome for a cacao thread blight-causing isolate of Paramarasmius palmivorus.</title>
        <authorList>
            <person name="Baruah I.K."/>
            <person name="Bukari Y."/>
            <person name="Amoako-Attah I."/>
            <person name="Meinhardt L.W."/>
            <person name="Bailey B.A."/>
            <person name="Cohen S.P."/>
        </authorList>
    </citation>
    <scope>NUCLEOTIDE SEQUENCE [LARGE SCALE GENOMIC DNA]</scope>
    <source>
        <strain evidence="2 3">GH-12</strain>
    </source>
</reference>
<feature type="region of interest" description="Disordered" evidence="1">
    <location>
        <begin position="1"/>
        <end position="37"/>
    </location>
</feature>
<comment type="caution">
    <text evidence="2">The sequence shown here is derived from an EMBL/GenBank/DDBJ whole genome shotgun (WGS) entry which is preliminary data.</text>
</comment>
<dbReference type="EMBL" id="JAYKXP010000159">
    <property type="protein sequence ID" value="KAK7021891.1"/>
    <property type="molecule type" value="Genomic_DNA"/>
</dbReference>
<evidence type="ECO:0008006" key="4">
    <source>
        <dbReference type="Google" id="ProtNLM"/>
    </source>
</evidence>
<feature type="compositionally biased region" description="Low complexity" evidence="1">
    <location>
        <begin position="66"/>
        <end position="76"/>
    </location>
</feature>
<evidence type="ECO:0000313" key="3">
    <source>
        <dbReference type="Proteomes" id="UP001383192"/>
    </source>
</evidence>
<evidence type="ECO:0000313" key="2">
    <source>
        <dbReference type="EMBL" id="KAK7021891.1"/>
    </source>
</evidence>
<protein>
    <recommendedName>
        <fullName evidence="4">Hyaluronan/mRNA-binding protein domain-containing protein</fullName>
    </recommendedName>
</protein>
<feature type="region of interest" description="Disordered" evidence="1">
    <location>
        <begin position="118"/>
        <end position="142"/>
    </location>
</feature>
<organism evidence="2 3">
    <name type="scientific">Paramarasmius palmivorus</name>
    <dbReference type="NCBI Taxonomy" id="297713"/>
    <lineage>
        <taxon>Eukaryota</taxon>
        <taxon>Fungi</taxon>
        <taxon>Dikarya</taxon>
        <taxon>Basidiomycota</taxon>
        <taxon>Agaricomycotina</taxon>
        <taxon>Agaricomycetes</taxon>
        <taxon>Agaricomycetidae</taxon>
        <taxon>Agaricales</taxon>
        <taxon>Marasmiineae</taxon>
        <taxon>Marasmiaceae</taxon>
        <taxon>Paramarasmius</taxon>
    </lineage>
</organism>
<sequence length="142" mass="15151">MTRTERAAYPRAVMRDRSLSRSGLEKGIRKEGGGAHNWGRLEDELELEYAALDDEQLELEEERVTSPSGSSASADSGLEKTAPLSPNSSMSEAEIEAAKQFRKNALKKGQVDLAAIARTSNAVSSSPPKVTPVSDTSSNASA</sequence>
<proteinExistence type="predicted"/>
<dbReference type="Proteomes" id="UP001383192">
    <property type="component" value="Unassembled WGS sequence"/>
</dbReference>
<evidence type="ECO:0000256" key="1">
    <source>
        <dbReference type="SAM" id="MobiDB-lite"/>
    </source>
</evidence>
<feature type="compositionally biased region" description="Basic and acidic residues" evidence="1">
    <location>
        <begin position="1"/>
        <end position="33"/>
    </location>
</feature>
<feature type="region of interest" description="Disordered" evidence="1">
    <location>
        <begin position="58"/>
        <end position="95"/>
    </location>
</feature>